<keyword evidence="5" id="KW-1185">Reference proteome</keyword>
<accession>A0A9X6NIG9</accession>
<feature type="region of interest" description="Disordered" evidence="2">
    <location>
        <begin position="528"/>
        <end position="570"/>
    </location>
</feature>
<dbReference type="Proteomes" id="UP000192578">
    <property type="component" value="Unassembled WGS sequence"/>
</dbReference>
<dbReference type="InterPro" id="IPR012331">
    <property type="entry name" value="Clathrin_H-chain_linker"/>
</dbReference>
<protein>
    <submittedName>
        <fullName evidence="4">Clathrin heavy chain 1</fullName>
    </submittedName>
</protein>
<reference evidence="5" key="1">
    <citation type="submission" date="2017-01" db="EMBL/GenBank/DDBJ databases">
        <title>Comparative genomics of anhydrobiosis in the tardigrade Hypsibius dujardini.</title>
        <authorList>
            <person name="Yoshida Y."/>
            <person name="Koutsovoulos G."/>
            <person name="Laetsch D."/>
            <person name="Stevens L."/>
            <person name="Kumar S."/>
            <person name="Horikawa D."/>
            <person name="Ishino K."/>
            <person name="Komine S."/>
            <person name="Tomita M."/>
            <person name="Blaxter M."/>
            <person name="Arakawa K."/>
        </authorList>
    </citation>
    <scope>NUCLEOTIDE SEQUENCE [LARGE SCALE GENOMIC DNA]</scope>
    <source>
        <strain evidence="5">Z151</strain>
    </source>
</reference>
<dbReference type="Gene3D" id="1.25.40.30">
    <property type="match status" value="1"/>
</dbReference>
<feature type="compositionally biased region" description="Polar residues" evidence="2">
    <location>
        <begin position="32"/>
        <end position="42"/>
    </location>
</feature>
<dbReference type="PROSITE" id="PS51082">
    <property type="entry name" value="WH2"/>
    <property type="match status" value="1"/>
</dbReference>
<dbReference type="InterPro" id="IPR011990">
    <property type="entry name" value="TPR-like_helical_dom_sf"/>
</dbReference>
<evidence type="ECO:0000313" key="5">
    <source>
        <dbReference type="Proteomes" id="UP000192578"/>
    </source>
</evidence>
<dbReference type="PANTHER" id="PTHR10292:SF1">
    <property type="entry name" value="CLATHRIN HEAVY CHAIN"/>
    <property type="match status" value="1"/>
</dbReference>
<dbReference type="SUPFAM" id="SSF48371">
    <property type="entry name" value="ARM repeat"/>
    <property type="match status" value="2"/>
</dbReference>
<proteinExistence type="predicted"/>
<dbReference type="Pfam" id="PF02205">
    <property type="entry name" value="WH2"/>
    <property type="match status" value="1"/>
</dbReference>
<dbReference type="PROSITE" id="PS50236">
    <property type="entry name" value="CHCR"/>
    <property type="match status" value="1"/>
</dbReference>
<dbReference type="PANTHER" id="PTHR10292">
    <property type="entry name" value="CLATHRIN HEAVY CHAIN RELATED"/>
    <property type="match status" value="1"/>
</dbReference>
<dbReference type="InterPro" id="IPR016024">
    <property type="entry name" value="ARM-type_fold"/>
</dbReference>
<dbReference type="AlphaFoldDB" id="A0A9X6NIG9"/>
<feature type="repeat" description="CHCR" evidence="1">
    <location>
        <begin position="212"/>
        <end position="358"/>
    </location>
</feature>
<organism evidence="4 5">
    <name type="scientific">Hypsibius exemplaris</name>
    <name type="common">Freshwater tardigrade</name>
    <dbReference type="NCBI Taxonomy" id="2072580"/>
    <lineage>
        <taxon>Eukaryota</taxon>
        <taxon>Metazoa</taxon>
        <taxon>Ecdysozoa</taxon>
        <taxon>Tardigrada</taxon>
        <taxon>Eutardigrada</taxon>
        <taxon>Parachela</taxon>
        <taxon>Hypsibioidea</taxon>
        <taxon>Hypsibiidae</taxon>
        <taxon>Hypsibius</taxon>
    </lineage>
</organism>
<dbReference type="GO" id="GO:0006898">
    <property type="term" value="P:receptor-mediated endocytosis"/>
    <property type="evidence" value="ECO:0007669"/>
    <property type="project" value="TreeGrafter"/>
</dbReference>
<gene>
    <name evidence="4" type="ORF">BV898_18841</name>
</gene>
<feature type="region of interest" description="Disordered" evidence="2">
    <location>
        <begin position="19"/>
        <end position="88"/>
    </location>
</feature>
<dbReference type="GO" id="GO:0071439">
    <property type="term" value="C:clathrin complex"/>
    <property type="evidence" value="ECO:0007669"/>
    <property type="project" value="TreeGrafter"/>
</dbReference>
<dbReference type="EMBL" id="MTYJ01000406">
    <property type="protein sequence ID" value="OWA54437.1"/>
    <property type="molecule type" value="Genomic_DNA"/>
</dbReference>
<feature type="compositionally biased region" description="Polar residues" evidence="2">
    <location>
        <begin position="73"/>
        <end position="88"/>
    </location>
</feature>
<evidence type="ECO:0000313" key="4">
    <source>
        <dbReference type="EMBL" id="OWA54437.1"/>
    </source>
</evidence>
<dbReference type="GO" id="GO:0006886">
    <property type="term" value="P:intracellular protein transport"/>
    <property type="evidence" value="ECO:0007669"/>
    <property type="project" value="UniProtKB-UniRule"/>
</dbReference>
<evidence type="ECO:0000256" key="2">
    <source>
        <dbReference type="SAM" id="MobiDB-lite"/>
    </source>
</evidence>
<name>A0A9X6NIG9_HYPEX</name>
<dbReference type="SMART" id="SM00246">
    <property type="entry name" value="WH2"/>
    <property type="match status" value="1"/>
</dbReference>
<feature type="domain" description="WH2" evidence="3">
    <location>
        <begin position="591"/>
        <end position="608"/>
    </location>
</feature>
<comment type="caution">
    <text evidence="4">The sequence shown here is derived from an EMBL/GenBank/DDBJ whole genome shotgun (WGS) entry which is preliminary data.</text>
</comment>
<sequence length="621" mass="69996">MEPDCTRHVDWLPKAYGHRAGTVPSANHGAQVPTSHAPSSHRQQLDQRQYIEDVLPGQRVPVTEQKESRNKVETNNGNTESTGRAKDVTTQTASTTLFQYFGELVQREILDQDQFKELYPTMINVLEQALHRGKLVATEELADLVKVSTPNLALSLYQEVHAPLKAIQCFAEEKRFAELVAYLIKLWDYKLWSHVLAPGYRFRAQITASAIAAASLSEDNFAQISKAFMDADMTKEAHRVQQAGFGEHTSTNNSKNAPGNAMILDAMRHRRSILLLLIDDLEYYDASPLARVAVDYGLYEAAFALYSKGMMNASALNILCTKIGNLDRARRFALTCKEPAVWSAFGRFYLKQRNLGGAIHAFRLAHDHREYREIIRLAREQENWDGVVEYLNMVQLTVHNSLVYNQLEEAYFRTNQPVPDELQAILQQEVFLRTAPSDEIINQEPAQKWQAISGKGMFVTSHKGSQVSGVNLYSVKLADYDEDRGQIINQASDIFLDDDYMIVEAGSALSDPDLPHLDPHLSRRALVRSDRAGFQMEDDHTSSGRARHLRPTAATAPPSPPPNRSRHFLPVASSSNGSALYFEHEREESNGRQNLLADIRKGRKLKKVDNVAVKRELIRSM</sequence>
<evidence type="ECO:0000259" key="3">
    <source>
        <dbReference type="PROSITE" id="PS51082"/>
    </source>
</evidence>
<dbReference type="InterPro" id="IPR003124">
    <property type="entry name" value="WH2_dom"/>
</dbReference>
<dbReference type="InterPro" id="IPR055358">
    <property type="entry name" value="CHCR"/>
</dbReference>
<dbReference type="InterPro" id="IPR000547">
    <property type="entry name" value="Clathrin_H-chain/VPS_repeat"/>
</dbReference>
<dbReference type="Pfam" id="PF00637">
    <property type="entry name" value="Clathrin"/>
    <property type="match status" value="1"/>
</dbReference>
<dbReference type="GO" id="GO:0003779">
    <property type="term" value="F:actin binding"/>
    <property type="evidence" value="ECO:0007669"/>
    <property type="project" value="InterPro"/>
</dbReference>
<dbReference type="Gene3D" id="1.25.40.10">
    <property type="entry name" value="Tetratricopeptide repeat domain"/>
    <property type="match status" value="1"/>
</dbReference>
<feature type="compositionally biased region" description="Basic and acidic residues" evidence="2">
    <location>
        <begin position="528"/>
        <end position="542"/>
    </location>
</feature>
<dbReference type="GO" id="GO:0032051">
    <property type="term" value="F:clathrin light chain binding"/>
    <property type="evidence" value="ECO:0007669"/>
    <property type="project" value="TreeGrafter"/>
</dbReference>
<evidence type="ECO:0000256" key="1">
    <source>
        <dbReference type="PROSITE-ProRule" id="PRU01006"/>
    </source>
</evidence>